<protein>
    <submittedName>
        <fullName evidence="1">Uncharacterized protein</fullName>
    </submittedName>
</protein>
<sequence>MKRGKIRLEWDYVLIFEWSEDTIDPYPNNVTQVLPLGLVERIKRWGKQMDSVFGNLYLSTAPAVNQSVRDSLESDFLAICAEIEDLGFIVEPKGRWPFDVP</sequence>
<comment type="caution">
    <text evidence="1">The sequence shown here is derived from an EMBL/GenBank/DDBJ whole genome shotgun (WGS) entry which is preliminary data.</text>
</comment>
<accession>A0ABV6RF71</accession>
<name>A0ABV6RF71_9MICO</name>
<gene>
    <name evidence="1" type="ORF">ACFFF6_17010</name>
</gene>
<dbReference type="EMBL" id="JBHLSV010000027">
    <property type="protein sequence ID" value="MFC0675651.1"/>
    <property type="molecule type" value="Genomic_DNA"/>
</dbReference>
<evidence type="ECO:0000313" key="1">
    <source>
        <dbReference type="EMBL" id="MFC0675651.1"/>
    </source>
</evidence>
<reference evidence="1 2" key="1">
    <citation type="submission" date="2024-09" db="EMBL/GenBank/DDBJ databases">
        <authorList>
            <person name="Sun Q."/>
            <person name="Mori K."/>
        </authorList>
    </citation>
    <scope>NUCLEOTIDE SEQUENCE [LARGE SCALE GENOMIC DNA]</scope>
    <source>
        <strain evidence="1 2">CICC 10874</strain>
    </source>
</reference>
<evidence type="ECO:0000313" key="2">
    <source>
        <dbReference type="Proteomes" id="UP001589793"/>
    </source>
</evidence>
<organism evidence="1 2">
    <name type="scientific">Brachybacterium hainanense</name>
    <dbReference type="NCBI Taxonomy" id="1541174"/>
    <lineage>
        <taxon>Bacteria</taxon>
        <taxon>Bacillati</taxon>
        <taxon>Actinomycetota</taxon>
        <taxon>Actinomycetes</taxon>
        <taxon>Micrococcales</taxon>
        <taxon>Dermabacteraceae</taxon>
        <taxon>Brachybacterium</taxon>
    </lineage>
</organism>
<keyword evidence="2" id="KW-1185">Reference proteome</keyword>
<proteinExistence type="predicted"/>
<dbReference type="RefSeq" id="WP_376982681.1">
    <property type="nucleotide sequence ID" value="NZ_JBHLSV010000027.1"/>
</dbReference>
<dbReference type="Proteomes" id="UP001589793">
    <property type="component" value="Unassembled WGS sequence"/>
</dbReference>